<accession>A0ABD3GML2</accession>
<dbReference type="InterPro" id="IPR059181">
    <property type="entry name" value="RWDD2A-B_C"/>
</dbReference>
<name>A0ABD3GML2_9MARC</name>
<dbReference type="InterPro" id="IPR017359">
    <property type="entry name" value="Phi-like"/>
</dbReference>
<gene>
    <name evidence="1" type="ORF">R1sor_023139</name>
</gene>
<sequence>MDDHPYWRYFQVSIPSSCLNSTLFFRHLNSSYHVGPSMEGDVWRDFRNSFGSLRSCPGVLIVEGEARNVAEYVKRIQRLRWQAMQIRGEEIENMAEGQELGSLRRFPVGIKELPESGMSELAASCRHVNLEQLFLTALKITK</sequence>
<dbReference type="EMBL" id="JBJQOH010000007">
    <property type="protein sequence ID" value="KAL3680183.1"/>
    <property type="molecule type" value="Genomic_DNA"/>
</dbReference>
<dbReference type="PANTHER" id="PTHR15955">
    <property type="entry name" value="RWD DOMAIN CONTAINING PROTEIN 2"/>
    <property type="match status" value="1"/>
</dbReference>
<organism evidence="1 2">
    <name type="scientific">Riccia sorocarpa</name>
    <dbReference type="NCBI Taxonomy" id="122646"/>
    <lineage>
        <taxon>Eukaryota</taxon>
        <taxon>Viridiplantae</taxon>
        <taxon>Streptophyta</taxon>
        <taxon>Embryophyta</taxon>
        <taxon>Marchantiophyta</taxon>
        <taxon>Marchantiopsida</taxon>
        <taxon>Marchantiidae</taxon>
        <taxon>Marchantiales</taxon>
        <taxon>Ricciaceae</taxon>
        <taxon>Riccia</taxon>
    </lineage>
</organism>
<evidence type="ECO:0000313" key="2">
    <source>
        <dbReference type="Proteomes" id="UP001633002"/>
    </source>
</evidence>
<comment type="caution">
    <text evidence="1">The sequence shown here is derived from an EMBL/GenBank/DDBJ whole genome shotgun (WGS) entry which is preliminary data.</text>
</comment>
<dbReference type="Proteomes" id="UP001633002">
    <property type="component" value="Unassembled WGS sequence"/>
</dbReference>
<evidence type="ECO:0000313" key="1">
    <source>
        <dbReference type="EMBL" id="KAL3680183.1"/>
    </source>
</evidence>
<keyword evidence="2" id="KW-1185">Reference proteome</keyword>
<dbReference type="CDD" id="cd24163">
    <property type="entry name" value="RWDD2_C"/>
    <property type="match status" value="1"/>
</dbReference>
<proteinExistence type="predicted"/>
<reference evidence="1 2" key="1">
    <citation type="submission" date="2024-09" db="EMBL/GenBank/DDBJ databases">
        <title>Chromosome-scale assembly of Riccia sorocarpa.</title>
        <authorList>
            <person name="Paukszto L."/>
        </authorList>
    </citation>
    <scope>NUCLEOTIDE SEQUENCE [LARGE SCALE GENOMIC DNA]</scope>
    <source>
        <strain evidence="1">LP-2024</strain>
        <tissue evidence="1">Aerial parts of the thallus</tissue>
    </source>
</reference>
<dbReference type="AlphaFoldDB" id="A0ABD3GML2"/>
<dbReference type="PANTHER" id="PTHR15955:SF8">
    <property type="entry name" value="RWD DOMAIN-CONTAINING PROTEIN 2B-RELATED"/>
    <property type="match status" value="1"/>
</dbReference>
<protein>
    <submittedName>
        <fullName evidence="1">Uncharacterized protein</fullName>
    </submittedName>
</protein>